<keyword evidence="2" id="KW-0560">Oxidoreductase</keyword>
<dbReference type="SUPFAM" id="SSF51735">
    <property type="entry name" value="NAD(P)-binding Rossmann-fold domains"/>
    <property type="match status" value="1"/>
</dbReference>
<evidence type="ECO:0000256" key="5">
    <source>
        <dbReference type="ARBA" id="ARBA00039055"/>
    </source>
</evidence>
<evidence type="ECO:0000256" key="8">
    <source>
        <dbReference type="ARBA" id="ARBA00048870"/>
    </source>
</evidence>
<organism evidence="11 12">
    <name type="scientific">Vigna mungo</name>
    <name type="common">Black gram</name>
    <name type="synonym">Phaseolus mungo</name>
    <dbReference type="NCBI Taxonomy" id="3915"/>
    <lineage>
        <taxon>Eukaryota</taxon>
        <taxon>Viridiplantae</taxon>
        <taxon>Streptophyta</taxon>
        <taxon>Embryophyta</taxon>
        <taxon>Tracheophyta</taxon>
        <taxon>Spermatophyta</taxon>
        <taxon>Magnoliopsida</taxon>
        <taxon>eudicotyledons</taxon>
        <taxon>Gunneridae</taxon>
        <taxon>Pentapetalae</taxon>
        <taxon>rosids</taxon>
        <taxon>fabids</taxon>
        <taxon>Fabales</taxon>
        <taxon>Fabaceae</taxon>
        <taxon>Papilionoideae</taxon>
        <taxon>50 kb inversion clade</taxon>
        <taxon>NPAAA clade</taxon>
        <taxon>indigoferoid/millettioid clade</taxon>
        <taxon>Phaseoleae</taxon>
        <taxon>Vigna</taxon>
    </lineage>
</organism>
<dbReference type="Gene3D" id="3.40.50.720">
    <property type="entry name" value="NAD(P)-binding Rossmann-like Domain"/>
    <property type="match status" value="1"/>
</dbReference>
<dbReference type="GO" id="GO:0045552">
    <property type="term" value="F:dihydroflavanol 4-reductase activity"/>
    <property type="evidence" value="ECO:0007669"/>
    <property type="project" value="UniProtKB-EC"/>
</dbReference>
<evidence type="ECO:0000259" key="10">
    <source>
        <dbReference type="Pfam" id="PF01370"/>
    </source>
</evidence>
<comment type="catalytic activity">
    <reaction evidence="9">
        <text>a (2R,3S,4S)-leucoanthocyanidin + NADP(+) = a (2R,3R)-dihydroflavonol + NADPH + H(+)</text>
        <dbReference type="Rhea" id="RHEA:54444"/>
        <dbReference type="ChEBI" id="CHEBI:15378"/>
        <dbReference type="ChEBI" id="CHEBI:57783"/>
        <dbReference type="ChEBI" id="CHEBI:58349"/>
        <dbReference type="ChEBI" id="CHEBI:138176"/>
        <dbReference type="ChEBI" id="CHEBI:138188"/>
        <dbReference type="EC" id="1.1.1.219"/>
    </reaction>
</comment>
<feature type="domain" description="NAD-dependent epimerase/dehydratase" evidence="10">
    <location>
        <begin position="8"/>
        <end position="192"/>
    </location>
</feature>
<dbReference type="InterPro" id="IPR001509">
    <property type="entry name" value="Epimerase_deHydtase"/>
</dbReference>
<keyword evidence="1" id="KW-0521">NADP</keyword>
<dbReference type="AlphaFoldDB" id="A0AAQ3MH46"/>
<reference evidence="11 12" key="1">
    <citation type="journal article" date="2023" name="Life. Sci Alliance">
        <title>Evolutionary insights into 3D genome organization and epigenetic landscape of Vigna mungo.</title>
        <authorList>
            <person name="Junaid A."/>
            <person name="Singh B."/>
            <person name="Bhatia S."/>
        </authorList>
    </citation>
    <scope>NUCLEOTIDE SEQUENCE [LARGE SCALE GENOMIC DNA]</scope>
    <source>
        <strain evidence="11">Urdbean</strain>
    </source>
</reference>
<evidence type="ECO:0000256" key="2">
    <source>
        <dbReference type="ARBA" id="ARBA00023002"/>
    </source>
</evidence>
<dbReference type="EC" id="1.1.1.219" evidence="6"/>
<dbReference type="EC" id="1.1.1.234" evidence="5"/>
<sequence length="314" mass="35439">MSSRSESVCVTGASGFIGSWLVMRLMERGYTVRATVRDPANMKKVKHLVELPGAKTKLSLWKADLAEEGSFDEAIKGCTGVFHVATPMDFESKDPEPTIKGLLDIMKACVKAKSVRRIVFTSSAGTVDVAEQPKPVYDENCWSDVEFCRRVKMTGWMYFVSKTLAEKEAWKFAKEHNIDFVSVIPPLVVGNEGHYHIIKQGQFVHLDDLCLAHIFLFENPKAEGRYICCSHEATIHDIAKLLNQKYPQYNIPTKFKDIPDELEIIRFSSKKITDMGFKFEYSLEDMFTGAVETCREKGLLPDPAQTPVNGTMHK</sequence>
<dbReference type="InterPro" id="IPR050425">
    <property type="entry name" value="NAD(P)_dehydrat-like"/>
</dbReference>
<comment type="catalytic activity">
    <reaction evidence="8">
        <text>(2S)-flavan-4-ol + NADP(+) = (2S)-flavanone + NADPH + H(+)</text>
        <dbReference type="Rhea" id="RHEA:11228"/>
        <dbReference type="ChEBI" id="CHEBI:15378"/>
        <dbReference type="ChEBI" id="CHEBI:15605"/>
        <dbReference type="ChEBI" id="CHEBI:15606"/>
        <dbReference type="ChEBI" id="CHEBI:57783"/>
        <dbReference type="ChEBI" id="CHEBI:58349"/>
        <dbReference type="EC" id="1.1.1.234"/>
    </reaction>
</comment>
<evidence type="ECO:0000313" key="11">
    <source>
        <dbReference type="EMBL" id="WVY91104.1"/>
    </source>
</evidence>
<comment type="similarity">
    <text evidence="4">Belongs to the NAD(P)-dependent epimerase/dehydratase family. Dihydroflavonol-4-reductase subfamily.</text>
</comment>
<dbReference type="InterPro" id="IPR036291">
    <property type="entry name" value="NAD(P)-bd_dom_sf"/>
</dbReference>
<evidence type="ECO:0000256" key="6">
    <source>
        <dbReference type="ARBA" id="ARBA00039057"/>
    </source>
</evidence>
<dbReference type="GO" id="GO:0047890">
    <property type="term" value="F:flavanone 4-reductase activity"/>
    <property type="evidence" value="ECO:0007669"/>
    <property type="project" value="UniProtKB-EC"/>
</dbReference>
<dbReference type="PANTHER" id="PTHR10366:SF564">
    <property type="entry name" value="STEROL-4-ALPHA-CARBOXYLATE 3-DEHYDROGENASE, DECARBOXYLATING"/>
    <property type="match status" value="1"/>
</dbReference>
<dbReference type="Proteomes" id="UP001374535">
    <property type="component" value="Chromosome 11"/>
</dbReference>
<dbReference type="GO" id="GO:0009718">
    <property type="term" value="P:anthocyanin-containing compound biosynthetic process"/>
    <property type="evidence" value="ECO:0007669"/>
    <property type="project" value="TreeGrafter"/>
</dbReference>
<accession>A0AAQ3MH46</accession>
<name>A0AAQ3MH46_VIGMU</name>
<evidence type="ECO:0000256" key="3">
    <source>
        <dbReference type="ARBA" id="ARBA00023241"/>
    </source>
</evidence>
<dbReference type="Pfam" id="PF01370">
    <property type="entry name" value="Epimerase"/>
    <property type="match status" value="1"/>
</dbReference>
<evidence type="ECO:0000313" key="12">
    <source>
        <dbReference type="Proteomes" id="UP001374535"/>
    </source>
</evidence>
<evidence type="ECO:0000256" key="7">
    <source>
        <dbReference type="ARBA" id="ARBA00042087"/>
    </source>
</evidence>
<keyword evidence="3" id="KW-0284">Flavonoid biosynthesis</keyword>
<gene>
    <name evidence="11" type="ORF">V8G54_036618</name>
</gene>
<keyword evidence="12" id="KW-1185">Reference proteome</keyword>
<evidence type="ECO:0000256" key="4">
    <source>
        <dbReference type="ARBA" id="ARBA00023445"/>
    </source>
</evidence>
<dbReference type="PANTHER" id="PTHR10366">
    <property type="entry name" value="NAD DEPENDENT EPIMERASE/DEHYDRATASE"/>
    <property type="match status" value="1"/>
</dbReference>
<dbReference type="CDD" id="cd08958">
    <property type="entry name" value="FR_SDR_e"/>
    <property type="match status" value="1"/>
</dbReference>
<protein>
    <recommendedName>
        <fullName evidence="7">Flavanone 4-reductase</fullName>
        <ecNumber evidence="6">1.1.1.219</ecNumber>
        <ecNumber evidence="5">1.1.1.234</ecNumber>
    </recommendedName>
</protein>
<proteinExistence type="inferred from homology"/>
<dbReference type="FunFam" id="3.40.50.720:FF:000085">
    <property type="entry name" value="Dihydroflavonol reductase"/>
    <property type="match status" value="1"/>
</dbReference>
<evidence type="ECO:0000256" key="1">
    <source>
        <dbReference type="ARBA" id="ARBA00022857"/>
    </source>
</evidence>
<evidence type="ECO:0000256" key="9">
    <source>
        <dbReference type="ARBA" id="ARBA00049132"/>
    </source>
</evidence>
<dbReference type="EMBL" id="CP144690">
    <property type="protein sequence ID" value="WVY91104.1"/>
    <property type="molecule type" value="Genomic_DNA"/>
</dbReference>